<name>K2G341_9BACT</name>
<evidence type="ECO:0000256" key="3">
    <source>
        <dbReference type="ARBA" id="ARBA00022691"/>
    </source>
</evidence>
<dbReference type="PANTHER" id="PTHR13610">
    <property type="entry name" value="METHYLTRANSFERASE DOMAIN-CONTAINING PROTEIN"/>
    <property type="match status" value="1"/>
</dbReference>
<dbReference type="InterPro" id="IPR029063">
    <property type="entry name" value="SAM-dependent_MTases_sf"/>
</dbReference>
<evidence type="ECO:0000256" key="1">
    <source>
        <dbReference type="ARBA" id="ARBA00022603"/>
    </source>
</evidence>
<keyword evidence="2" id="KW-0808">Transferase</keyword>
<gene>
    <name evidence="4" type="ORF">ACD_2C00137G0003</name>
</gene>
<dbReference type="Gene3D" id="3.40.50.150">
    <property type="entry name" value="Vaccinia Virus protein VP39"/>
    <property type="match status" value="1"/>
</dbReference>
<dbReference type="InterPro" id="IPR026170">
    <property type="entry name" value="FAM173A/B"/>
</dbReference>
<accession>K2G341</accession>
<proteinExistence type="predicted"/>
<dbReference type="EMBL" id="AMFJ01000137">
    <property type="protein sequence ID" value="EKE29613.1"/>
    <property type="molecule type" value="Genomic_DNA"/>
</dbReference>
<evidence type="ECO:0008006" key="5">
    <source>
        <dbReference type="Google" id="ProtNLM"/>
    </source>
</evidence>
<sequence>MVTLIFSGLVLLLYLAGFCYLAFYFWREMKQVFSSYWVPFVPTSDNKLALLLESLRLDPGQTFIDIGCWDGKILQAIEEKFPGVRVKWFEKSGYPYSLAIKRKERTWCKYEVLKADFFKCDIQDADVVYSYVLPYLMKKIWKKMTLECKIWTMPYSNSFRIPGIRPKKLFKFENDQDIYVYVVGK</sequence>
<evidence type="ECO:0000313" key="4">
    <source>
        <dbReference type="EMBL" id="EKE29613.1"/>
    </source>
</evidence>
<protein>
    <recommendedName>
        <fullName evidence="5">Methyltransferase domain-containing protein</fullName>
    </recommendedName>
</protein>
<evidence type="ECO:0000256" key="2">
    <source>
        <dbReference type="ARBA" id="ARBA00022679"/>
    </source>
</evidence>
<dbReference type="PANTHER" id="PTHR13610:SF11">
    <property type="entry name" value="METHYLTRANSFERASE DOMAIN-CONTAINING PROTEIN"/>
    <property type="match status" value="1"/>
</dbReference>
<dbReference type="GO" id="GO:0032259">
    <property type="term" value="P:methylation"/>
    <property type="evidence" value="ECO:0007669"/>
    <property type="project" value="UniProtKB-KW"/>
</dbReference>
<dbReference type="SUPFAM" id="SSF53335">
    <property type="entry name" value="S-adenosyl-L-methionine-dependent methyltransferases"/>
    <property type="match status" value="1"/>
</dbReference>
<dbReference type="GO" id="GO:0016279">
    <property type="term" value="F:protein-lysine N-methyltransferase activity"/>
    <property type="evidence" value="ECO:0007669"/>
    <property type="project" value="InterPro"/>
</dbReference>
<organism evidence="4">
    <name type="scientific">uncultured bacterium</name>
    <name type="common">gcode 4</name>
    <dbReference type="NCBI Taxonomy" id="1234023"/>
    <lineage>
        <taxon>Bacteria</taxon>
        <taxon>environmental samples</taxon>
    </lineage>
</organism>
<keyword evidence="1" id="KW-0489">Methyltransferase</keyword>
<dbReference type="AlphaFoldDB" id="K2G341"/>
<reference evidence="4" key="1">
    <citation type="journal article" date="2012" name="Science">
        <title>Fermentation, hydrogen, and sulfur metabolism in multiple uncultivated bacterial phyla.</title>
        <authorList>
            <person name="Wrighton K.C."/>
            <person name="Thomas B.C."/>
            <person name="Sharon I."/>
            <person name="Miller C.S."/>
            <person name="Castelle C.J."/>
            <person name="VerBerkmoes N.C."/>
            <person name="Wilkins M.J."/>
            <person name="Hettich R.L."/>
            <person name="Lipton M.S."/>
            <person name="Williams K.H."/>
            <person name="Long P.E."/>
            <person name="Banfield J.F."/>
        </authorList>
    </citation>
    <scope>NUCLEOTIDE SEQUENCE [LARGE SCALE GENOMIC DNA]</scope>
</reference>
<comment type="caution">
    <text evidence="4">The sequence shown here is derived from an EMBL/GenBank/DDBJ whole genome shotgun (WGS) entry which is preliminary data.</text>
</comment>
<keyword evidence="3" id="KW-0949">S-adenosyl-L-methionine</keyword>